<dbReference type="EMBL" id="BMAQ01000009">
    <property type="protein sequence ID" value="GFR37958.1"/>
    <property type="molecule type" value="Genomic_DNA"/>
</dbReference>
<protein>
    <submittedName>
        <fullName evidence="2">Uncharacterized protein</fullName>
    </submittedName>
</protein>
<dbReference type="AlphaFoldDB" id="A0A916VFJ7"/>
<feature type="transmembrane region" description="Helical" evidence="1">
    <location>
        <begin position="24"/>
        <end position="47"/>
    </location>
</feature>
<keyword evidence="3" id="KW-1185">Reference proteome</keyword>
<sequence>MQEGRRQEEYDELHEDPLRIARGIAWGIAIGGAMWAAVIGLFVMWVMK</sequence>
<reference evidence="2" key="2">
    <citation type="journal article" date="2021" name="Data Brief">
        <title>Draft genome sequence data of the facultative, thermophilic, xylanolytic bacterium Paenibacillus sp. strain DA-C8.</title>
        <authorList>
            <person name="Chhe C."/>
            <person name="Uke A."/>
            <person name="Baramee S."/>
            <person name="Ungkulpasvich U."/>
            <person name="Tachaapaikoon C."/>
            <person name="Pason P."/>
            <person name="Waeonukul R."/>
            <person name="Ratanakhanokchai K."/>
            <person name="Kosugi A."/>
        </authorList>
    </citation>
    <scope>NUCLEOTIDE SEQUENCE</scope>
    <source>
        <strain evidence="2">DA-C8</strain>
    </source>
</reference>
<comment type="caution">
    <text evidence="2">The sequence shown here is derived from an EMBL/GenBank/DDBJ whole genome shotgun (WGS) entry which is preliminary data.</text>
</comment>
<evidence type="ECO:0000256" key="1">
    <source>
        <dbReference type="SAM" id="Phobius"/>
    </source>
</evidence>
<keyword evidence="1" id="KW-1133">Transmembrane helix</keyword>
<organism evidence="2 3">
    <name type="scientific">Insulibacter thermoxylanivorax</name>
    <dbReference type="NCBI Taxonomy" id="2749268"/>
    <lineage>
        <taxon>Bacteria</taxon>
        <taxon>Bacillati</taxon>
        <taxon>Bacillota</taxon>
        <taxon>Bacilli</taxon>
        <taxon>Bacillales</taxon>
        <taxon>Paenibacillaceae</taxon>
        <taxon>Insulibacter</taxon>
    </lineage>
</organism>
<accession>A0A916VFJ7</accession>
<name>A0A916VFJ7_9BACL</name>
<dbReference type="Proteomes" id="UP000654993">
    <property type="component" value="Unassembled WGS sequence"/>
</dbReference>
<keyword evidence="1" id="KW-0472">Membrane</keyword>
<gene>
    <name evidence="2" type="ORF">PRECH8_12540</name>
</gene>
<reference evidence="2" key="1">
    <citation type="submission" date="2020-08" db="EMBL/GenBank/DDBJ databases">
        <authorList>
            <person name="Uke A."/>
            <person name="Chhe C."/>
            <person name="Baramee S."/>
            <person name="Kosugi A."/>
        </authorList>
    </citation>
    <scope>NUCLEOTIDE SEQUENCE</scope>
    <source>
        <strain evidence="2">DA-C8</strain>
    </source>
</reference>
<dbReference type="RefSeq" id="WP_200966225.1">
    <property type="nucleotide sequence ID" value="NZ_BMAQ01000009.1"/>
</dbReference>
<evidence type="ECO:0000313" key="3">
    <source>
        <dbReference type="Proteomes" id="UP000654993"/>
    </source>
</evidence>
<evidence type="ECO:0000313" key="2">
    <source>
        <dbReference type="EMBL" id="GFR37958.1"/>
    </source>
</evidence>
<proteinExistence type="predicted"/>
<keyword evidence="1" id="KW-0812">Transmembrane</keyword>